<evidence type="ECO:0000313" key="3">
    <source>
        <dbReference type="Proteomes" id="UP000007755"/>
    </source>
</evidence>
<proteinExistence type="predicted"/>
<evidence type="ECO:0000313" key="2">
    <source>
        <dbReference type="EMBL" id="EGI66988.1"/>
    </source>
</evidence>
<name>F4WFL1_ACREC</name>
<keyword evidence="3" id="KW-1185">Reference proteome</keyword>
<gene>
    <name evidence="2" type="ORF">G5I_04420</name>
</gene>
<protein>
    <submittedName>
        <fullName evidence="2">Uncharacterized protein</fullName>
    </submittedName>
</protein>
<evidence type="ECO:0000256" key="1">
    <source>
        <dbReference type="SAM" id="MobiDB-lite"/>
    </source>
</evidence>
<dbReference type="AlphaFoldDB" id="F4WFL1"/>
<reference evidence="2" key="1">
    <citation type="submission" date="2011-02" db="EMBL/GenBank/DDBJ databases">
        <title>The genome of the leaf-cutting ant Acromyrmex echinatior suggests key adaptations to social evolution and fungus farming.</title>
        <authorList>
            <person name="Nygaard S."/>
            <person name="Zhang G."/>
        </authorList>
    </citation>
    <scope>NUCLEOTIDE SEQUENCE</scope>
</reference>
<dbReference type="Proteomes" id="UP000007755">
    <property type="component" value="Unassembled WGS sequence"/>
</dbReference>
<sequence length="114" mass="13185">MEGREGERERKREGGRGRDKRRGTYARQEEGSDDGGGRGGGGGEREERVERMEGQGVKEKRKRDGRRDTIELQVDRNFGNAVYQHVGDTDEPELSKLVHAWLWLPQRRMFHHAI</sequence>
<dbReference type="InParanoid" id="F4WFL1"/>
<accession>F4WFL1</accession>
<dbReference type="EMBL" id="GL888120">
    <property type="protein sequence ID" value="EGI66988.1"/>
    <property type="molecule type" value="Genomic_DNA"/>
</dbReference>
<feature type="compositionally biased region" description="Basic and acidic residues" evidence="1">
    <location>
        <begin position="43"/>
        <end position="58"/>
    </location>
</feature>
<organism evidence="3">
    <name type="scientific">Acromyrmex echinatior</name>
    <name type="common">Panamanian leafcutter ant</name>
    <name type="synonym">Acromyrmex octospinosus echinatior</name>
    <dbReference type="NCBI Taxonomy" id="103372"/>
    <lineage>
        <taxon>Eukaryota</taxon>
        <taxon>Metazoa</taxon>
        <taxon>Ecdysozoa</taxon>
        <taxon>Arthropoda</taxon>
        <taxon>Hexapoda</taxon>
        <taxon>Insecta</taxon>
        <taxon>Pterygota</taxon>
        <taxon>Neoptera</taxon>
        <taxon>Endopterygota</taxon>
        <taxon>Hymenoptera</taxon>
        <taxon>Apocrita</taxon>
        <taxon>Aculeata</taxon>
        <taxon>Formicoidea</taxon>
        <taxon>Formicidae</taxon>
        <taxon>Myrmicinae</taxon>
        <taxon>Acromyrmex</taxon>
    </lineage>
</organism>
<feature type="region of interest" description="Disordered" evidence="1">
    <location>
        <begin position="1"/>
        <end position="69"/>
    </location>
</feature>
<feature type="compositionally biased region" description="Basic and acidic residues" evidence="1">
    <location>
        <begin position="1"/>
        <end position="17"/>
    </location>
</feature>